<organism evidence="1 2">
    <name type="scientific">Diphasiastrum complanatum</name>
    <name type="common">Issler's clubmoss</name>
    <name type="synonym">Lycopodium complanatum</name>
    <dbReference type="NCBI Taxonomy" id="34168"/>
    <lineage>
        <taxon>Eukaryota</taxon>
        <taxon>Viridiplantae</taxon>
        <taxon>Streptophyta</taxon>
        <taxon>Embryophyta</taxon>
        <taxon>Tracheophyta</taxon>
        <taxon>Lycopodiopsida</taxon>
        <taxon>Lycopodiales</taxon>
        <taxon>Lycopodiaceae</taxon>
        <taxon>Lycopodioideae</taxon>
        <taxon>Diphasiastrum</taxon>
    </lineage>
</organism>
<proteinExistence type="predicted"/>
<accession>A0ACC2CVJ8</accession>
<dbReference type="Proteomes" id="UP001162992">
    <property type="component" value="Chromosome 8"/>
</dbReference>
<keyword evidence="2" id="KW-1185">Reference proteome</keyword>
<protein>
    <submittedName>
        <fullName evidence="1">Uncharacterized protein</fullName>
    </submittedName>
</protein>
<name>A0ACC2CVJ8_DIPCM</name>
<reference evidence="2" key="1">
    <citation type="journal article" date="2024" name="Proc. Natl. Acad. Sci. U.S.A.">
        <title>Extraordinary preservation of gene collinearity over three hundred million years revealed in homosporous lycophytes.</title>
        <authorList>
            <person name="Li C."/>
            <person name="Wickell D."/>
            <person name="Kuo L.Y."/>
            <person name="Chen X."/>
            <person name="Nie B."/>
            <person name="Liao X."/>
            <person name="Peng D."/>
            <person name="Ji J."/>
            <person name="Jenkins J."/>
            <person name="Williams M."/>
            <person name="Shu S."/>
            <person name="Plott C."/>
            <person name="Barry K."/>
            <person name="Rajasekar S."/>
            <person name="Grimwood J."/>
            <person name="Han X."/>
            <person name="Sun S."/>
            <person name="Hou Z."/>
            <person name="He W."/>
            <person name="Dai G."/>
            <person name="Sun C."/>
            <person name="Schmutz J."/>
            <person name="Leebens-Mack J.H."/>
            <person name="Li F.W."/>
            <person name="Wang L."/>
        </authorList>
    </citation>
    <scope>NUCLEOTIDE SEQUENCE [LARGE SCALE GENOMIC DNA]</scope>
    <source>
        <strain evidence="2">cv. PW_Plant_1</strain>
    </source>
</reference>
<evidence type="ECO:0000313" key="1">
    <source>
        <dbReference type="EMBL" id="KAJ7546041.1"/>
    </source>
</evidence>
<gene>
    <name evidence="1" type="ORF">O6H91_08G021500</name>
</gene>
<evidence type="ECO:0000313" key="2">
    <source>
        <dbReference type="Proteomes" id="UP001162992"/>
    </source>
</evidence>
<sequence>MIIVGRSLLLGRRHICVIGKQELKNGNPQLQDLFPAATVAAYNPILPLLRMPVPAGIDDDPSKGPYVLAFRDEISWRNAWHNCEKSIAAQCEAGARMGCSISAVNACRGPWWEDFWPLIKFRSEKAEKREACEEREMMACIAASRGECMQFARSTCEPVFADSRIAEATQFIDPRFMQTSKRIRLTRKSLPVRPSKSCITTQSSDSTLSLDVNGVMDELDHSAKRRTNYRGSRILGDVVMGRSWEGPVWSNGSEAHTRISNEMESAPVGWEGGLVWPKFASAKPNKDENNAKNDDPYSALQKIDCFWQHCLQELKNRLSRMRL</sequence>
<comment type="caution">
    <text evidence="1">The sequence shown here is derived from an EMBL/GenBank/DDBJ whole genome shotgun (WGS) entry which is preliminary data.</text>
</comment>
<dbReference type="EMBL" id="CM055099">
    <property type="protein sequence ID" value="KAJ7546041.1"/>
    <property type="molecule type" value="Genomic_DNA"/>
</dbReference>